<dbReference type="Proteomes" id="UP000248817">
    <property type="component" value="Unassembled WGS sequence"/>
</dbReference>
<gene>
    <name evidence="2" type="ORF">BP00DRAFT_31105</name>
</gene>
<feature type="compositionally biased region" description="Basic and acidic residues" evidence="1">
    <location>
        <begin position="1"/>
        <end position="10"/>
    </location>
</feature>
<name>A0A2V5HTQ2_9EURO</name>
<evidence type="ECO:0000256" key="1">
    <source>
        <dbReference type="SAM" id="MobiDB-lite"/>
    </source>
</evidence>
<evidence type="ECO:0000313" key="3">
    <source>
        <dbReference type="Proteomes" id="UP000248817"/>
    </source>
</evidence>
<dbReference type="EMBL" id="KZ825575">
    <property type="protein sequence ID" value="PYI27191.1"/>
    <property type="molecule type" value="Genomic_DNA"/>
</dbReference>
<sequence length="217" mass="24176">MSLMDQRENTAPRLVPLPPPFTHPSPPPPSTFHSEPLLVPSLASLGIGDYFPIERRRQPELDSVIRYDALVRRSFPSFAIGDFCWREQDEREASAMNRCPSCCLKPNSHRSLHSMRQFPSMVPKLFLLGRSVLGETGSTSGSTRPYCSLTPYLARLGTVDSGSASRWVNTCPIASILLGKTTIKFKSQKKGGHSPHKLCQLDPSFTSVVSELRYEDK</sequence>
<keyword evidence="3" id="KW-1185">Reference proteome</keyword>
<feature type="compositionally biased region" description="Pro residues" evidence="1">
    <location>
        <begin position="15"/>
        <end position="30"/>
    </location>
</feature>
<protein>
    <submittedName>
        <fullName evidence="2">Uncharacterized protein</fullName>
    </submittedName>
</protein>
<feature type="region of interest" description="Disordered" evidence="1">
    <location>
        <begin position="1"/>
        <end position="33"/>
    </location>
</feature>
<dbReference type="AlphaFoldDB" id="A0A2V5HTQ2"/>
<accession>A0A2V5HTQ2</accession>
<organism evidence="2 3">
    <name type="scientific">Aspergillus indologenus CBS 114.80</name>
    <dbReference type="NCBI Taxonomy" id="1450541"/>
    <lineage>
        <taxon>Eukaryota</taxon>
        <taxon>Fungi</taxon>
        <taxon>Dikarya</taxon>
        <taxon>Ascomycota</taxon>
        <taxon>Pezizomycotina</taxon>
        <taxon>Eurotiomycetes</taxon>
        <taxon>Eurotiomycetidae</taxon>
        <taxon>Eurotiales</taxon>
        <taxon>Aspergillaceae</taxon>
        <taxon>Aspergillus</taxon>
        <taxon>Aspergillus subgen. Circumdati</taxon>
    </lineage>
</organism>
<evidence type="ECO:0000313" key="2">
    <source>
        <dbReference type="EMBL" id="PYI27191.1"/>
    </source>
</evidence>
<proteinExistence type="predicted"/>
<reference evidence="2 3" key="1">
    <citation type="submission" date="2018-02" db="EMBL/GenBank/DDBJ databases">
        <title>The genomes of Aspergillus section Nigri reveals drivers in fungal speciation.</title>
        <authorList>
            <consortium name="DOE Joint Genome Institute"/>
            <person name="Vesth T.C."/>
            <person name="Nybo J."/>
            <person name="Theobald S."/>
            <person name="Brandl J."/>
            <person name="Frisvad J.C."/>
            <person name="Nielsen K.F."/>
            <person name="Lyhne E.K."/>
            <person name="Kogle M.E."/>
            <person name="Kuo A."/>
            <person name="Riley R."/>
            <person name="Clum A."/>
            <person name="Nolan M."/>
            <person name="Lipzen A."/>
            <person name="Salamov A."/>
            <person name="Henrissat B."/>
            <person name="Wiebenga A."/>
            <person name="De vries R.P."/>
            <person name="Grigoriev I.V."/>
            <person name="Mortensen U.H."/>
            <person name="Andersen M.R."/>
            <person name="Baker S.E."/>
        </authorList>
    </citation>
    <scope>NUCLEOTIDE SEQUENCE [LARGE SCALE GENOMIC DNA]</scope>
    <source>
        <strain evidence="2 3">CBS 114.80</strain>
    </source>
</reference>